<dbReference type="Proteomes" id="UP000823775">
    <property type="component" value="Unassembled WGS sequence"/>
</dbReference>
<evidence type="ECO:0000313" key="2">
    <source>
        <dbReference type="Proteomes" id="UP000823775"/>
    </source>
</evidence>
<comment type="caution">
    <text evidence="1">The sequence shown here is derived from an EMBL/GenBank/DDBJ whole genome shotgun (WGS) entry which is preliminary data.</text>
</comment>
<proteinExistence type="predicted"/>
<organism evidence="1 2">
    <name type="scientific">Datura stramonium</name>
    <name type="common">Jimsonweed</name>
    <name type="synonym">Common thornapple</name>
    <dbReference type="NCBI Taxonomy" id="4076"/>
    <lineage>
        <taxon>Eukaryota</taxon>
        <taxon>Viridiplantae</taxon>
        <taxon>Streptophyta</taxon>
        <taxon>Embryophyta</taxon>
        <taxon>Tracheophyta</taxon>
        <taxon>Spermatophyta</taxon>
        <taxon>Magnoliopsida</taxon>
        <taxon>eudicotyledons</taxon>
        <taxon>Gunneridae</taxon>
        <taxon>Pentapetalae</taxon>
        <taxon>asterids</taxon>
        <taxon>lamiids</taxon>
        <taxon>Solanales</taxon>
        <taxon>Solanaceae</taxon>
        <taxon>Solanoideae</taxon>
        <taxon>Datureae</taxon>
        <taxon>Datura</taxon>
    </lineage>
</organism>
<accession>A0ABS8Y6Z6</accession>
<protein>
    <submittedName>
        <fullName evidence="1">Uncharacterized protein</fullName>
    </submittedName>
</protein>
<gene>
    <name evidence="1" type="ORF">HAX54_026147</name>
</gene>
<reference evidence="1 2" key="1">
    <citation type="journal article" date="2021" name="BMC Genomics">
        <title>Datura genome reveals duplications of psychoactive alkaloid biosynthetic genes and high mutation rate following tissue culture.</title>
        <authorList>
            <person name="Rajewski A."/>
            <person name="Carter-House D."/>
            <person name="Stajich J."/>
            <person name="Litt A."/>
        </authorList>
    </citation>
    <scope>NUCLEOTIDE SEQUENCE [LARGE SCALE GENOMIC DNA]</scope>
    <source>
        <strain evidence="1">AR-01</strain>
    </source>
</reference>
<keyword evidence="2" id="KW-1185">Reference proteome</keyword>
<sequence length="82" mass="9430">MDGMSHLSYGWKHDFWRLDLLKYHTLYFVVADYSIFCFGGPSDASVLCDQGLDSLELRAWRNGRSEIILENSGLTRQNPAFP</sequence>
<name>A0ABS8Y6Z6_DATST</name>
<dbReference type="EMBL" id="JACEIK010031780">
    <property type="protein sequence ID" value="MCE5166774.1"/>
    <property type="molecule type" value="Genomic_DNA"/>
</dbReference>
<evidence type="ECO:0000313" key="1">
    <source>
        <dbReference type="EMBL" id="MCE5166774.1"/>
    </source>
</evidence>